<organism evidence="1 2">
    <name type="scientific">Stentor coeruleus</name>
    <dbReference type="NCBI Taxonomy" id="5963"/>
    <lineage>
        <taxon>Eukaryota</taxon>
        <taxon>Sar</taxon>
        <taxon>Alveolata</taxon>
        <taxon>Ciliophora</taxon>
        <taxon>Postciliodesmatophora</taxon>
        <taxon>Heterotrichea</taxon>
        <taxon>Heterotrichida</taxon>
        <taxon>Stentoridae</taxon>
        <taxon>Stentor</taxon>
    </lineage>
</organism>
<name>A0A1R2AQ14_9CILI</name>
<keyword evidence="2" id="KW-1185">Reference proteome</keyword>
<accession>A0A1R2AQ14</accession>
<dbReference type="AlphaFoldDB" id="A0A1R2AQ14"/>
<gene>
    <name evidence="1" type="ORF">SteCoe_36480</name>
</gene>
<proteinExistence type="predicted"/>
<evidence type="ECO:0000313" key="1">
    <source>
        <dbReference type="EMBL" id="OMJ66611.1"/>
    </source>
</evidence>
<sequence length="171" mass="20044">MSLNRLNFQEFIPMQEIAESIYEVLSSINNLSIENPNDELTYEYLLRKVKSQAFCMQGVVEDLKFKRSIPFQNLKNIMNLNCNDEKVHPFVRSAIHEIIPIFDGEVNIEDSITFNKIQPSNSVLRRLQKSIDYINERFNQAESDPISYIRSCKIPLFTENEYLDIDKDQIS</sequence>
<dbReference type="Proteomes" id="UP000187209">
    <property type="component" value="Unassembled WGS sequence"/>
</dbReference>
<reference evidence="1 2" key="1">
    <citation type="submission" date="2016-11" db="EMBL/GenBank/DDBJ databases">
        <title>The macronuclear genome of Stentor coeruleus: a giant cell with tiny introns.</title>
        <authorList>
            <person name="Slabodnick M."/>
            <person name="Ruby J.G."/>
            <person name="Reiff S.B."/>
            <person name="Swart E.C."/>
            <person name="Gosai S."/>
            <person name="Prabakaran S."/>
            <person name="Witkowska E."/>
            <person name="Larue G.E."/>
            <person name="Fisher S."/>
            <person name="Freeman R.M."/>
            <person name="Gunawardena J."/>
            <person name="Chu W."/>
            <person name="Stover N.A."/>
            <person name="Gregory B.D."/>
            <person name="Nowacki M."/>
            <person name="Derisi J."/>
            <person name="Roy S.W."/>
            <person name="Marshall W.F."/>
            <person name="Sood P."/>
        </authorList>
    </citation>
    <scope>NUCLEOTIDE SEQUENCE [LARGE SCALE GENOMIC DNA]</scope>
    <source>
        <strain evidence="1">WM001</strain>
    </source>
</reference>
<dbReference type="EMBL" id="MPUH01001675">
    <property type="protein sequence ID" value="OMJ66611.1"/>
    <property type="molecule type" value="Genomic_DNA"/>
</dbReference>
<comment type="caution">
    <text evidence="1">The sequence shown here is derived from an EMBL/GenBank/DDBJ whole genome shotgun (WGS) entry which is preliminary data.</text>
</comment>
<protein>
    <submittedName>
        <fullName evidence="1">Uncharacterized protein</fullName>
    </submittedName>
</protein>
<evidence type="ECO:0000313" key="2">
    <source>
        <dbReference type="Proteomes" id="UP000187209"/>
    </source>
</evidence>